<evidence type="ECO:0000313" key="2">
    <source>
        <dbReference type="EMBL" id="KAK3772370.1"/>
    </source>
</evidence>
<gene>
    <name evidence="2" type="ORF">RRG08_031394</name>
</gene>
<keyword evidence="3" id="KW-1185">Reference proteome</keyword>
<feature type="compositionally biased region" description="Polar residues" evidence="1">
    <location>
        <begin position="52"/>
        <end position="62"/>
    </location>
</feature>
<comment type="caution">
    <text evidence="2">The sequence shown here is derived from an EMBL/GenBank/DDBJ whole genome shotgun (WGS) entry which is preliminary data.</text>
</comment>
<evidence type="ECO:0000256" key="1">
    <source>
        <dbReference type="SAM" id="MobiDB-lite"/>
    </source>
</evidence>
<accession>A0AAE0ZMZ5</accession>
<evidence type="ECO:0000313" key="3">
    <source>
        <dbReference type="Proteomes" id="UP001283361"/>
    </source>
</evidence>
<name>A0AAE0ZMZ5_9GAST</name>
<proteinExistence type="predicted"/>
<dbReference type="EMBL" id="JAWDGP010003624">
    <property type="protein sequence ID" value="KAK3772370.1"/>
    <property type="molecule type" value="Genomic_DNA"/>
</dbReference>
<sequence length="87" mass="10013">MAWNFLRYQTKGLNSSGEGELLHDRLNSADYRKELCNYHFHTRLRPLRSLGECQTESGSSKSSRLKVEASTRFCDKKSSVQGTEDRL</sequence>
<dbReference type="Proteomes" id="UP001283361">
    <property type="component" value="Unassembled WGS sequence"/>
</dbReference>
<protein>
    <submittedName>
        <fullName evidence="2">Uncharacterized protein</fullName>
    </submittedName>
</protein>
<reference evidence="2" key="1">
    <citation type="journal article" date="2023" name="G3 (Bethesda)">
        <title>A reference genome for the long-term kleptoplast-retaining sea slug Elysia crispata morphotype clarki.</title>
        <authorList>
            <person name="Eastman K.E."/>
            <person name="Pendleton A.L."/>
            <person name="Shaikh M.A."/>
            <person name="Suttiyut T."/>
            <person name="Ogas R."/>
            <person name="Tomko P."/>
            <person name="Gavelis G."/>
            <person name="Widhalm J.R."/>
            <person name="Wisecaver J.H."/>
        </authorList>
    </citation>
    <scope>NUCLEOTIDE SEQUENCE</scope>
    <source>
        <strain evidence="2">ECLA1</strain>
    </source>
</reference>
<feature type="region of interest" description="Disordered" evidence="1">
    <location>
        <begin position="52"/>
        <end position="87"/>
    </location>
</feature>
<dbReference type="AlphaFoldDB" id="A0AAE0ZMZ5"/>
<feature type="compositionally biased region" description="Basic and acidic residues" evidence="1">
    <location>
        <begin position="65"/>
        <end position="87"/>
    </location>
</feature>
<organism evidence="2 3">
    <name type="scientific">Elysia crispata</name>
    <name type="common">lettuce slug</name>
    <dbReference type="NCBI Taxonomy" id="231223"/>
    <lineage>
        <taxon>Eukaryota</taxon>
        <taxon>Metazoa</taxon>
        <taxon>Spiralia</taxon>
        <taxon>Lophotrochozoa</taxon>
        <taxon>Mollusca</taxon>
        <taxon>Gastropoda</taxon>
        <taxon>Heterobranchia</taxon>
        <taxon>Euthyneura</taxon>
        <taxon>Panpulmonata</taxon>
        <taxon>Sacoglossa</taxon>
        <taxon>Placobranchoidea</taxon>
        <taxon>Plakobranchidae</taxon>
        <taxon>Elysia</taxon>
    </lineage>
</organism>